<evidence type="ECO:0000256" key="7">
    <source>
        <dbReference type="ARBA" id="ARBA00022989"/>
    </source>
</evidence>
<comment type="pathway">
    <text evidence="9">Protein modification; lipoprotein biosynthesis (signal peptide cleavage).</text>
</comment>
<proteinExistence type="inferred from homology"/>
<keyword evidence="8 9" id="KW-0472">Membrane</keyword>
<feature type="transmembrane region" description="Helical" evidence="9">
    <location>
        <begin position="84"/>
        <end position="101"/>
    </location>
</feature>
<evidence type="ECO:0000256" key="9">
    <source>
        <dbReference type="HAMAP-Rule" id="MF_00161"/>
    </source>
</evidence>
<dbReference type="NCBIfam" id="TIGR00077">
    <property type="entry name" value="lspA"/>
    <property type="match status" value="1"/>
</dbReference>
<evidence type="ECO:0000256" key="3">
    <source>
        <dbReference type="ARBA" id="ARBA00022670"/>
    </source>
</evidence>
<evidence type="ECO:0000256" key="11">
    <source>
        <dbReference type="RuleBase" id="RU004181"/>
    </source>
</evidence>
<comment type="subcellular location">
    <subcellularLocation>
        <location evidence="9">Cell membrane</location>
        <topology evidence="9">Multi-pass membrane protein</topology>
    </subcellularLocation>
</comment>
<evidence type="ECO:0000256" key="6">
    <source>
        <dbReference type="ARBA" id="ARBA00022801"/>
    </source>
</evidence>
<evidence type="ECO:0000256" key="10">
    <source>
        <dbReference type="RuleBase" id="RU000594"/>
    </source>
</evidence>
<comment type="function">
    <text evidence="9 10">This protein specifically catalyzes the removal of signal peptides from prolipoproteins.</text>
</comment>
<evidence type="ECO:0000313" key="12">
    <source>
        <dbReference type="EMBL" id="MFC6385556.1"/>
    </source>
</evidence>
<evidence type="ECO:0000256" key="8">
    <source>
        <dbReference type="ARBA" id="ARBA00023136"/>
    </source>
</evidence>
<comment type="similarity">
    <text evidence="1 9 11">Belongs to the peptidase A8 family.</text>
</comment>
<dbReference type="Pfam" id="PF01252">
    <property type="entry name" value="Peptidase_A8"/>
    <property type="match status" value="1"/>
</dbReference>
<keyword evidence="2 9" id="KW-1003">Cell membrane</keyword>
<accession>A0ABW1WCZ9</accession>
<feature type="active site" evidence="9">
    <location>
        <position position="129"/>
    </location>
</feature>
<evidence type="ECO:0000256" key="4">
    <source>
        <dbReference type="ARBA" id="ARBA00022692"/>
    </source>
</evidence>
<evidence type="ECO:0000313" key="13">
    <source>
        <dbReference type="Proteomes" id="UP001596267"/>
    </source>
</evidence>
<dbReference type="PRINTS" id="PR00781">
    <property type="entry name" value="LIPOSIGPTASE"/>
</dbReference>
<dbReference type="Proteomes" id="UP001596267">
    <property type="component" value="Unassembled WGS sequence"/>
</dbReference>
<dbReference type="InterPro" id="IPR001872">
    <property type="entry name" value="Peptidase_A8"/>
</dbReference>
<sequence>MIYYALAGLVLLIDQISKWMIVQNMALGQSIAIIPGLFYLTSIRNNGAAWSILEGQFIFFFIITIIVLVAVVYYMQKIGRKQPLLGTSLGLIIGGTLGNFLDRMLRGEVVDFIHVYIIHYSFPVFNIADSSLCIGVILLIMYLFLDGKKEQ</sequence>
<evidence type="ECO:0000256" key="1">
    <source>
        <dbReference type="ARBA" id="ARBA00006139"/>
    </source>
</evidence>
<comment type="catalytic activity">
    <reaction evidence="9 10">
        <text>Release of signal peptides from bacterial membrane prolipoproteins. Hydrolyzes -Xaa-Yaa-Zaa-|-(S,diacylglyceryl)Cys-, in which Xaa is hydrophobic (preferably Leu), and Yaa (Ala or Ser) and Zaa (Gly or Ala) have small, neutral side chains.</text>
        <dbReference type="EC" id="3.4.23.36"/>
    </reaction>
</comment>
<keyword evidence="4 9" id="KW-0812">Transmembrane</keyword>
<dbReference type="PANTHER" id="PTHR33695">
    <property type="entry name" value="LIPOPROTEIN SIGNAL PEPTIDASE"/>
    <property type="match status" value="1"/>
</dbReference>
<evidence type="ECO:0000256" key="2">
    <source>
        <dbReference type="ARBA" id="ARBA00022475"/>
    </source>
</evidence>
<feature type="active site" evidence="9">
    <location>
        <position position="111"/>
    </location>
</feature>
<keyword evidence="13" id="KW-1185">Reference proteome</keyword>
<feature type="transmembrane region" description="Helical" evidence="9">
    <location>
        <begin position="55"/>
        <end position="75"/>
    </location>
</feature>
<dbReference type="PANTHER" id="PTHR33695:SF1">
    <property type="entry name" value="LIPOPROTEIN SIGNAL PEPTIDASE"/>
    <property type="match status" value="1"/>
</dbReference>
<keyword evidence="3 9" id="KW-0645">Protease</keyword>
<reference evidence="13" key="1">
    <citation type="journal article" date="2019" name="Int. J. Syst. Evol. Microbiol.">
        <title>The Global Catalogue of Microorganisms (GCM) 10K type strain sequencing project: providing services to taxonomists for standard genome sequencing and annotation.</title>
        <authorList>
            <consortium name="The Broad Institute Genomics Platform"/>
            <consortium name="The Broad Institute Genome Sequencing Center for Infectious Disease"/>
            <person name="Wu L."/>
            <person name="Ma J."/>
        </authorList>
    </citation>
    <scope>NUCLEOTIDE SEQUENCE [LARGE SCALE GENOMIC DNA]</scope>
    <source>
        <strain evidence="13">CCUG 42001</strain>
    </source>
</reference>
<evidence type="ECO:0000256" key="5">
    <source>
        <dbReference type="ARBA" id="ARBA00022750"/>
    </source>
</evidence>
<comment type="caution">
    <text evidence="12">The sequence shown here is derived from an EMBL/GenBank/DDBJ whole genome shotgun (WGS) entry which is preliminary data.</text>
</comment>
<keyword evidence="6 9" id="KW-0378">Hydrolase</keyword>
<dbReference type="EMBL" id="JBHSTQ010000002">
    <property type="protein sequence ID" value="MFC6385556.1"/>
    <property type="molecule type" value="Genomic_DNA"/>
</dbReference>
<dbReference type="PROSITE" id="PS00855">
    <property type="entry name" value="SPASE_II"/>
    <property type="match status" value="1"/>
</dbReference>
<name>A0ABW1WCZ9_9BACL</name>
<feature type="transmembrane region" description="Helical" evidence="9">
    <location>
        <begin position="21"/>
        <end position="43"/>
    </location>
</feature>
<dbReference type="HAMAP" id="MF_00161">
    <property type="entry name" value="LspA"/>
    <property type="match status" value="1"/>
</dbReference>
<protein>
    <recommendedName>
        <fullName evidence="9">Lipoprotein signal peptidase</fullName>
        <ecNumber evidence="9">3.4.23.36</ecNumber>
    </recommendedName>
    <alternativeName>
        <fullName evidence="9">Prolipoprotein signal peptidase</fullName>
    </alternativeName>
    <alternativeName>
        <fullName evidence="9">Signal peptidase II</fullName>
        <shortName evidence="9">SPase II</shortName>
    </alternativeName>
</protein>
<dbReference type="EC" id="3.4.23.36" evidence="9"/>
<feature type="transmembrane region" description="Helical" evidence="9">
    <location>
        <begin position="121"/>
        <end position="145"/>
    </location>
</feature>
<organism evidence="12 13">
    <name type="scientific">Sporolactobacillus kofuensis</name>
    <dbReference type="NCBI Taxonomy" id="269672"/>
    <lineage>
        <taxon>Bacteria</taxon>
        <taxon>Bacillati</taxon>
        <taxon>Bacillota</taxon>
        <taxon>Bacilli</taxon>
        <taxon>Bacillales</taxon>
        <taxon>Sporolactobacillaceae</taxon>
        <taxon>Sporolactobacillus</taxon>
    </lineage>
</organism>
<dbReference type="GO" id="GO:0004190">
    <property type="term" value="F:aspartic-type endopeptidase activity"/>
    <property type="evidence" value="ECO:0007669"/>
    <property type="project" value="UniProtKB-EC"/>
</dbReference>
<keyword evidence="7 9" id="KW-1133">Transmembrane helix</keyword>
<keyword evidence="5 9" id="KW-0064">Aspartyl protease</keyword>
<dbReference type="RefSeq" id="WP_253052010.1">
    <property type="nucleotide sequence ID" value="NZ_JAMXWN010000001.1"/>
</dbReference>
<gene>
    <name evidence="9 12" type="primary">lspA</name>
    <name evidence="12" type="ORF">ACFP7A_02985</name>
</gene>